<feature type="domain" description="ABC transporter" evidence="3">
    <location>
        <begin position="77"/>
        <end position="317"/>
    </location>
</feature>
<evidence type="ECO:0000256" key="1">
    <source>
        <dbReference type="ARBA" id="ARBA00022741"/>
    </source>
</evidence>
<reference evidence="4 5" key="1">
    <citation type="submission" date="2009-11" db="EMBL/GenBank/DDBJ databases">
        <authorList>
            <person name="Weinstock G."/>
            <person name="Sodergren E."/>
            <person name="Clifton S."/>
            <person name="Fulton L."/>
            <person name="Fulton B."/>
            <person name="Courtney L."/>
            <person name="Fronick C."/>
            <person name="Harrison M."/>
            <person name="Strong C."/>
            <person name="Farmer C."/>
            <person name="Delahaunty K."/>
            <person name="Markovic C."/>
            <person name="Hall O."/>
            <person name="Minx P."/>
            <person name="Tomlinson C."/>
            <person name="Mitreva M."/>
            <person name="Nelson J."/>
            <person name="Hou S."/>
            <person name="Wollam A."/>
            <person name="Pepin K.H."/>
            <person name="Johnson M."/>
            <person name="Bhonagiri V."/>
            <person name="Nash W.E."/>
            <person name="Warren W."/>
            <person name="Chinwalla A."/>
            <person name="Mardis E.R."/>
            <person name="Wilson R.K."/>
        </authorList>
    </citation>
    <scope>NUCLEOTIDE SEQUENCE [LARGE SCALE GENOMIC DNA]</scope>
    <source>
        <strain evidence="4 5">DSM 20093</strain>
    </source>
</reference>
<evidence type="ECO:0000313" key="4">
    <source>
        <dbReference type="EMBL" id="EFA23614.1"/>
    </source>
</evidence>
<dbReference type="Pfam" id="PF00005">
    <property type="entry name" value="ABC_tran"/>
    <property type="match status" value="1"/>
</dbReference>
<dbReference type="GO" id="GO:0016887">
    <property type="term" value="F:ATP hydrolysis activity"/>
    <property type="evidence" value="ECO:0007669"/>
    <property type="project" value="InterPro"/>
</dbReference>
<dbReference type="SUPFAM" id="SSF52540">
    <property type="entry name" value="P-loop containing nucleoside triphosphate hydrolases"/>
    <property type="match status" value="1"/>
</dbReference>
<proteinExistence type="predicted"/>
<name>D1NSG2_9BIFI</name>
<evidence type="ECO:0000313" key="5">
    <source>
        <dbReference type="Proteomes" id="UP000003656"/>
    </source>
</evidence>
<evidence type="ECO:0000259" key="3">
    <source>
        <dbReference type="PROSITE" id="PS50893"/>
    </source>
</evidence>
<comment type="caution">
    <text evidence="4">The sequence shown here is derived from an EMBL/GenBank/DDBJ whole genome shotgun (WGS) entry which is preliminary data.</text>
</comment>
<keyword evidence="1" id="KW-0547">Nucleotide-binding</keyword>
<dbReference type="InterPro" id="IPR027417">
    <property type="entry name" value="P-loop_NTPase"/>
</dbReference>
<dbReference type="PANTHER" id="PTHR43158">
    <property type="entry name" value="SKFA PEPTIDE EXPORT ATP-BINDING PROTEIN SKFE"/>
    <property type="match status" value="1"/>
</dbReference>
<dbReference type="eggNOG" id="COG1119">
    <property type="taxonomic scope" value="Bacteria"/>
</dbReference>
<dbReference type="AlphaFoldDB" id="D1NSG2"/>
<dbReference type="PROSITE" id="PS50893">
    <property type="entry name" value="ABC_TRANSPORTER_2"/>
    <property type="match status" value="1"/>
</dbReference>
<dbReference type="Proteomes" id="UP000003656">
    <property type="component" value="Unassembled WGS sequence"/>
</dbReference>
<dbReference type="InterPro" id="IPR003439">
    <property type="entry name" value="ABC_transporter-like_ATP-bd"/>
</dbReference>
<dbReference type="STRING" id="561180.BIFGAL_02719"/>
<keyword evidence="2 4" id="KW-0067">ATP-binding</keyword>
<protein>
    <submittedName>
        <fullName evidence="4">ABC transporter, ATP-binding protein</fullName>
    </submittedName>
</protein>
<gene>
    <name evidence="4" type="ORF">BIFGAL_02719</name>
</gene>
<dbReference type="InterPro" id="IPR003593">
    <property type="entry name" value="AAA+_ATPase"/>
</dbReference>
<evidence type="ECO:0000256" key="2">
    <source>
        <dbReference type="ARBA" id="ARBA00022840"/>
    </source>
</evidence>
<dbReference type="Gene3D" id="3.40.50.300">
    <property type="entry name" value="P-loop containing nucleotide triphosphate hydrolases"/>
    <property type="match status" value="1"/>
</dbReference>
<dbReference type="EMBL" id="ABXB03000001">
    <property type="protein sequence ID" value="EFA23614.1"/>
    <property type="molecule type" value="Genomic_DNA"/>
</dbReference>
<dbReference type="PANTHER" id="PTHR43158:SF2">
    <property type="entry name" value="SKFA PEPTIDE EXPORT ATP-BINDING PROTEIN SKFE"/>
    <property type="match status" value="1"/>
</dbReference>
<accession>D1NSG2</accession>
<organism evidence="4 5">
    <name type="scientific">Bifidobacterium gallicum DSM 20093 = LMG 11596</name>
    <dbReference type="NCBI Taxonomy" id="561180"/>
    <lineage>
        <taxon>Bacteria</taxon>
        <taxon>Bacillati</taxon>
        <taxon>Actinomycetota</taxon>
        <taxon>Actinomycetes</taxon>
        <taxon>Bifidobacteriales</taxon>
        <taxon>Bifidobacteriaceae</taxon>
        <taxon>Bifidobacterium</taxon>
    </lineage>
</organism>
<sequence length="347" mass="37715">MNTRGENLAKISSRHSGTIAYQHAAVDTMALNHSSLIPRISAKSVYGIVAAYGSGQEVMMDGPLQSSPINMEHPTALRLTDVGFRRQGRTILSDVQLEIPTGQRWVLFGPNGIGKSTLVSMMASRGYPSQGVVEILGNRLGKVNVFSYRHRIGLSSAELARAIPEFEDPLDAVVTAVTATTGRWRDTYSEEQYALARSLMQRFGIGYLEGKTMVRLSEGERTRVLICRALMGDPDLLILDEPTSGLDLGGRETTIGALRELAQAADQRTIVLVTHHLEEIPPGFDHIAIMGRRGETGESQVGADPAAGTIVYAGPIAEGLTSERLSQLFGMPLEVHERDGRFSAFVR</sequence>
<dbReference type="GO" id="GO:0005524">
    <property type="term" value="F:ATP binding"/>
    <property type="evidence" value="ECO:0007669"/>
    <property type="project" value="UniProtKB-KW"/>
</dbReference>
<dbReference type="SMART" id="SM00382">
    <property type="entry name" value="AAA"/>
    <property type="match status" value="1"/>
</dbReference>